<dbReference type="InterPro" id="IPR050534">
    <property type="entry name" value="Coronavir_polyprotein_1ab"/>
</dbReference>
<feature type="domain" description="UvrD-like helicase C-terminal" evidence="3">
    <location>
        <begin position="410"/>
        <end position="461"/>
    </location>
</feature>
<reference evidence="5" key="1">
    <citation type="journal article" date="2019" name="Int. J. Syst. Evol. Microbiol.">
        <title>The Global Catalogue of Microorganisms (GCM) 10K type strain sequencing project: providing services to taxonomists for standard genome sequencing and annotation.</title>
        <authorList>
            <consortium name="The Broad Institute Genomics Platform"/>
            <consortium name="The Broad Institute Genome Sequencing Center for Infectious Disease"/>
            <person name="Wu L."/>
            <person name="Ma J."/>
        </authorList>
    </citation>
    <scope>NUCLEOTIDE SEQUENCE [LARGE SCALE GENOMIC DNA]</scope>
    <source>
        <strain evidence="5">CGMCC 4.7357</strain>
    </source>
</reference>
<dbReference type="Pfam" id="PF13538">
    <property type="entry name" value="UvrD_C_2"/>
    <property type="match status" value="1"/>
</dbReference>
<dbReference type="Gene3D" id="3.40.50.300">
    <property type="entry name" value="P-loop containing nucleotide triphosphate hydrolases"/>
    <property type="match status" value="2"/>
</dbReference>
<dbReference type="Proteomes" id="UP001596020">
    <property type="component" value="Unassembled WGS sequence"/>
</dbReference>
<accession>A0ABV9K619</accession>
<evidence type="ECO:0000313" key="4">
    <source>
        <dbReference type="EMBL" id="MFC4665146.1"/>
    </source>
</evidence>
<keyword evidence="1" id="KW-0547">Nucleotide-binding</keyword>
<sequence length="470" mass="52826">MIEQSFIQQIIQNIPFKLSEDQTNALLKLQEFFEDPSPYSIFVLRGYAGTGKTSLISALVNAMHLPGLSITLMAPTGRSAKVLSNYSGLQSYTIHRVIYQATAALPEEGGSFSLAPGGRRGSLFVVDEASMIGSQGNSFGLFGSGDLLGDLLSFASCTEGSRLILVGDSAQLPPVGEDNSPALDISFLEGRYGLKVYHYTMKEILRQKETSGILYNATTIRNLLEGENTPKINCHFNDTHQISGAELIDAIDTSYRNYGLENVMIICYSNKRALAYNLGIRSQVLDFEEEIVRGERLVVTRNNYHYATKKDRTDFLANGEIIETTHLGNRIDLYNKRFCEAEIFREDENREQSVTLLLDSLTSETAQMTGQERESFYNEVMLDYQEITSIVKQREELKKNPYWNALEVKYAYALTCHKAQGGQWPCIFIDMGLMSIIPSDANLIRWLYTAITRAEKEVFFVNTPKEMVEP</sequence>
<proteinExistence type="predicted"/>
<evidence type="ECO:0000256" key="2">
    <source>
        <dbReference type="ARBA" id="ARBA00022840"/>
    </source>
</evidence>
<dbReference type="InterPro" id="IPR027417">
    <property type="entry name" value="P-loop_NTPase"/>
</dbReference>
<evidence type="ECO:0000256" key="1">
    <source>
        <dbReference type="ARBA" id="ARBA00022741"/>
    </source>
</evidence>
<organism evidence="4 5">
    <name type="scientific">Falsiporphyromonas endometrii</name>
    <dbReference type="NCBI Taxonomy" id="1387297"/>
    <lineage>
        <taxon>Bacteria</taxon>
        <taxon>Pseudomonadati</taxon>
        <taxon>Bacteroidota</taxon>
        <taxon>Bacteroidia</taxon>
        <taxon>Bacteroidales</taxon>
        <taxon>Porphyromonadaceae</taxon>
        <taxon>Falsiporphyromonas</taxon>
    </lineage>
</organism>
<dbReference type="SUPFAM" id="SSF52540">
    <property type="entry name" value="P-loop containing nucleoside triphosphate hydrolases"/>
    <property type="match status" value="2"/>
</dbReference>
<dbReference type="Pfam" id="PF13604">
    <property type="entry name" value="AAA_30"/>
    <property type="match status" value="1"/>
</dbReference>
<comment type="caution">
    <text evidence="4">The sequence shown here is derived from an EMBL/GenBank/DDBJ whole genome shotgun (WGS) entry which is preliminary data.</text>
</comment>
<dbReference type="InterPro" id="IPR027785">
    <property type="entry name" value="UvrD-like_helicase_C"/>
</dbReference>
<keyword evidence="2" id="KW-0067">ATP-binding</keyword>
<dbReference type="PANTHER" id="PTHR43788:SF6">
    <property type="entry name" value="DNA HELICASE B"/>
    <property type="match status" value="1"/>
</dbReference>
<evidence type="ECO:0000259" key="3">
    <source>
        <dbReference type="Pfam" id="PF13538"/>
    </source>
</evidence>
<dbReference type="PANTHER" id="PTHR43788">
    <property type="entry name" value="DNA2/NAM7 HELICASE FAMILY MEMBER"/>
    <property type="match status" value="1"/>
</dbReference>
<dbReference type="RefSeq" id="WP_380077018.1">
    <property type="nucleotide sequence ID" value="NZ_JBHSGO010000006.1"/>
</dbReference>
<dbReference type="EMBL" id="JBHSGO010000006">
    <property type="protein sequence ID" value="MFC4665146.1"/>
    <property type="molecule type" value="Genomic_DNA"/>
</dbReference>
<evidence type="ECO:0000313" key="5">
    <source>
        <dbReference type="Proteomes" id="UP001596020"/>
    </source>
</evidence>
<gene>
    <name evidence="4" type="ORF">ACFO3G_00650</name>
</gene>
<dbReference type="CDD" id="cd18809">
    <property type="entry name" value="SF1_C_RecD"/>
    <property type="match status" value="1"/>
</dbReference>
<keyword evidence="5" id="KW-1185">Reference proteome</keyword>
<dbReference type="CDD" id="cd17933">
    <property type="entry name" value="DEXSc_RecD-like"/>
    <property type="match status" value="1"/>
</dbReference>
<name>A0ABV9K619_9PORP</name>
<protein>
    <submittedName>
        <fullName evidence="4">ATP-dependent RecD-like DNA helicase</fullName>
    </submittedName>
</protein>